<feature type="chain" id="PRO_5037790144" description="Secreted protein" evidence="2">
    <location>
        <begin position="37"/>
        <end position="73"/>
    </location>
</feature>
<feature type="signal peptide" evidence="2">
    <location>
        <begin position="1"/>
        <end position="36"/>
    </location>
</feature>
<feature type="region of interest" description="Disordered" evidence="1">
    <location>
        <begin position="51"/>
        <end position="73"/>
    </location>
</feature>
<evidence type="ECO:0000313" key="4">
    <source>
        <dbReference type="Proteomes" id="UP000694892"/>
    </source>
</evidence>
<protein>
    <recommendedName>
        <fullName evidence="5">Secreted protein</fullName>
    </recommendedName>
</protein>
<accession>A0A974DEU3</accession>
<evidence type="ECO:0000256" key="2">
    <source>
        <dbReference type="SAM" id="SignalP"/>
    </source>
</evidence>
<organism evidence="3 4">
    <name type="scientific">Xenopus laevis</name>
    <name type="common">African clawed frog</name>
    <dbReference type="NCBI Taxonomy" id="8355"/>
    <lineage>
        <taxon>Eukaryota</taxon>
        <taxon>Metazoa</taxon>
        <taxon>Chordata</taxon>
        <taxon>Craniata</taxon>
        <taxon>Vertebrata</taxon>
        <taxon>Euteleostomi</taxon>
        <taxon>Amphibia</taxon>
        <taxon>Batrachia</taxon>
        <taxon>Anura</taxon>
        <taxon>Pipoidea</taxon>
        <taxon>Pipidae</taxon>
        <taxon>Xenopodinae</taxon>
        <taxon>Xenopus</taxon>
        <taxon>Xenopus</taxon>
    </lineage>
</organism>
<gene>
    <name evidence="3" type="ORF">XELAEV_18018330mg</name>
</gene>
<sequence>MFNGAAPTFTFLRLSFPPSFLLLSILLSLPPPDAISSLYLSVTQVNVEVKEKTATDTPHPCARQWPGPPAEPS</sequence>
<reference evidence="4" key="1">
    <citation type="journal article" date="2016" name="Nature">
        <title>Genome evolution in the allotetraploid frog Xenopus laevis.</title>
        <authorList>
            <person name="Session A.M."/>
            <person name="Uno Y."/>
            <person name="Kwon T."/>
            <person name="Chapman J.A."/>
            <person name="Toyoda A."/>
            <person name="Takahashi S."/>
            <person name="Fukui A."/>
            <person name="Hikosaka A."/>
            <person name="Suzuki A."/>
            <person name="Kondo M."/>
            <person name="van Heeringen S.J."/>
            <person name="Quigley I."/>
            <person name="Heinz S."/>
            <person name="Ogino H."/>
            <person name="Ochi H."/>
            <person name="Hellsten U."/>
            <person name="Lyons J.B."/>
            <person name="Simakov O."/>
            <person name="Putnam N."/>
            <person name="Stites J."/>
            <person name="Kuroki Y."/>
            <person name="Tanaka T."/>
            <person name="Michiue T."/>
            <person name="Watanabe M."/>
            <person name="Bogdanovic O."/>
            <person name="Lister R."/>
            <person name="Georgiou G."/>
            <person name="Paranjpe S.S."/>
            <person name="van Kruijsbergen I."/>
            <person name="Shu S."/>
            <person name="Carlson J."/>
            <person name="Kinoshita T."/>
            <person name="Ohta Y."/>
            <person name="Mawaribuchi S."/>
            <person name="Jenkins J."/>
            <person name="Grimwood J."/>
            <person name="Schmutz J."/>
            <person name="Mitros T."/>
            <person name="Mozaffari S.V."/>
            <person name="Suzuki Y."/>
            <person name="Haramoto Y."/>
            <person name="Yamamoto T.S."/>
            <person name="Takagi C."/>
            <person name="Heald R."/>
            <person name="Miller K."/>
            <person name="Haudenschild C."/>
            <person name="Kitzman J."/>
            <person name="Nakayama T."/>
            <person name="Izutsu Y."/>
            <person name="Robert J."/>
            <person name="Fortriede J."/>
            <person name="Burns K."/>
            <person name="Lotay V."/>
            <person name="Karimi K."/>
            <person name="Yasuoka Y."/>
            <person name="Dichmann D.S."/>
            <person name="Flajnik M.F."/>
            <person name="Houston D.W."/>
            <person name="Shendure J."/>
            <person name="DuPasquier L."/>
            <person name="Vize P.D."/>
            <person name="Zorn A.M."/>
            <person name="Ito M."/>
            <person name="Marcotte E.M."/>
            <person name="Wallingford J.B."/>
            <person name="Ito Y."/>
            <person name="Asashima M."/>
            <person name="Ueno N."/>
            <person name="Matsuda Y."/>
            <person name="Veenstra G.J."/>
            <person name="Fujiyama A."/>
            <person name="Harland R.M."/>
            <person name="Taira M."/>
            <person name="Rokhsar D.S."/>
        </authorList>
    </citation>
    <scope>NUCLEOTIDE SEQUENCE [LARGE SCALE GENOMIC DNA]</scope>
    <source>
        <strain evidence="4">J</strain>
    </source>
</reference>
<evidence type="ECO:0008006" key="5">
    <source>
        <dbReference type="Google" id="ProtNLM"/>
    </source>
</evidence>
<evidence type="ECO:0000256" key="1">
    <source>
        <dbReference type="SAM" id="MobiDB-lite"/>
    </source>
</evidence>
<dbReference type="AlphaFoldDB" id="A0A974DEU3"/>
<evidence type="ECO:0000313" key="3">
    <source>
        <dbReference type="EMBL" id="OCT89711.1"/>
    </source>
</evidence>
<name>A0A974DEU3_XENLA</name>
<dbReference type="Proteomes" id="UP000694892">
    <property type="component" value="Chromosome 3L"/>
</dbReference>
<dbReference type="EMBL" id="CM004470">
    <property type="protein sequence ID" value="OCT89711.1"/>
    <property type="molecule type" value="Genomic_DNA"/>
</dbReference>
<keyword evidence="2" id="KW-0732">Signal</keyword>
<proteinExistence type="predicted"/>